<dbReference type="Proteomes" id="UP001148629">
    <property type="component" value="Unassembled WGS sequence"/>
</dbReference>
<organism evidence="1 2">
    <name type="scientific">Fusarium decemcellulare</name>
    <dbReference type="NCBI Taxonomy" id="57161"/>
    <lineage>
        <taxon>Eukaryota</taxon>
        <taxon>Fungi</taxon>
        <taxon>Dikarya</taxon>
        <taxon>Ascomycota</taxon>
        <taxon>Pezizomycotina</taxon>
        <taxon>Sordariomycetes</taxon>
        <taxon>Hypocreomycetidae</taxon>
        <taxon>Hypocreales</taxon>
        <taxon>Nectriaceae</taxon>
        <taxon>Fusarium</taxon>
        <taxon>Fusarium decemcellulare species complex</taxon>
    </lineage>
</organism>
<gene>
    <name evidence="1" type="ORF">NM208_g16699</name>
</gene>
<evidence type="ECO:0000313" key="1">
    <source>
        <dbReference type="EMBL" id="KAJ3502577.1"/>
    </source>
</evidence>
<reference evidence="1" key="1">
    <citation type="submission" date="2022-08" db="EMBL/GenBank/DDBJ databases">
        <title>Genome Sequence of Fusarium decemcellulare.</title>
        <authorList>
            <person name="Buettner E."/>
        </authorList>
    </citation>
    <scope>NUCLEOTIDE SEQUENCE</scope>
    <source>
        <strain evidence="1">Babe19</strain>
    </source>
</reference>
<evidence type="ECO:0000313" key="2">
    <source>
        <dbReference type="Proteomes" id="UP001148629"/>
    </source>
</evidence>
<keyword evidence="2" id="KW-1185">Reference proteome</keyword>
<name>A0ACC1RC04_9HYPO</name>
<sequence>MGWRKRSFETKPTVSSGCLSTRLVNCLVEEEEEDACSTARKPAELWPTSAKGPSRPSMELMYQQGCMSFVSAQGTNKRAAETALSDGLLLRNGPVMFQIAHEHEGLWTVRVALPELSMIHCGNSKPKLSRTGD</sequence>
<dbReference type="EMBL" id="JANRMS010005367">
    <property type="protein sequence ID" value="KAJ3502577.1"/>
    <property type="molecule type" value="Genomic_DNA"/>
</dbReference>
<comment type="caution">
    <text evidence="1">The sequence shown here is derived from an EMBL/GenBank/DDBJ whole genome shotgun (WGS) entry which is preliminary data.</text>
</comment>
<proteinExistence type="predicted"/>
<accession>A0ACC1RC04</accession>
<protein>
    <submittedName>
        <fullName evidence="1">Uncharacterized protein</fullName>
    </submittedName>
</protein>